<dbReference type="InterPro" id="IPR011990">
    <property type="entry name" value="TPR-like_helical_dom_sf"/>
</dbReference>
<protein>
    <submittedName>
        <fullName evidence="3">Beta-barrel assembly-enhancing protease</fullName>
        <ecNumber evidence="3">3.4.-.-</ecNumber>
    </submittedName>
</protein>
<dbReference type="GO" id="GO:0042802">
    <property type="term" value="F:identical protein binding"/>
    <property type="evidence" value="ECO:0007669"/>
    <property type="project" value="InterPro"/>
</dbReference>
<keyword evidence="1" id="KW-0677">Repeat</keyword>
<dbReference type="Pfam" id="PF13432">
    <property type="entry name" value="TPR_16"/>
    <property type="match status" value="3"/>
</dbReference>
<gene>
    <name evidence="3" type="primary">bepA_45</name>
    <name evidence="3" type="ORF">SDC9_80257</name>
</gene>
<dbReference type="Gene3D" id="1.25.40.10">
    <property type="entry name" value="Tetratricopeptide repeat domain"/>
    <property type="match status" value="2"/>
</dbReference>
<dbReference type="PANTHER" id="PTHR44943:SF8">
    <property type="entry name" value="TPR REPEAT-CONTAINING PROTEIN MJ0263"/>
    <property type="match status" value="1"/>
</dbReference>
<keyword evidence="3" id="KW-0645">Protease</keyword>
<dbReference type="EMBL" id="VSSQ01006728">
    <property type="protein sequence ID" value="MPM33679.1"/>
    <property type="molecule type" value="Genomic_DNA"/>
</dbReference>
<dbReference type="InterPro" id="IPR051685">
    <property type="entry name" value="Ycf3/AcsC/BcsC/TPR_MFPF"/>
</dbReference>
<sequence length="411" mass="45338">METAASSELTNPATGTTAWTTIGRMRLAADNETGALDAAKRALALDASDQGAGTLALQLIETDTPGAEDLLATYLAGTPDPEVRMGYARYLLQQRRNDEALTQLKELTKSNPDLADPWLVVASLNLQDKRPDDASLALNRFIALSEPKANNPSVAKALSRAYLMAAQIATDREQYPKAQEWLSKADKVAPGDFSVSVQQASLLARQGDLAKARALIKELPATNNDELQRKLLADAQILKEVKQYDEAAKVVGQAAALTPNDNDLLYEQAMLSEKAGHIDVMEQLLRRIIERQPNYYHARNALGYSMADRGVNLEEARTHIDEALKQAPEDPFILDSKAWVEFRLGNHQEAARILEKVFAKQPDAEIAAHYGEVLWAQGEYHKAKSIWREGLNSEPDNETLKSTLKRFGVKP</sequence>
<dbReference type="SUPFAM" id="SSF48452">
    <property type="entry name" value="TPR-like"/>
    <property type="match status" value="2"/>
</dbReference>
<proteinExistence type="predicted"/>
<dbReference type="InterPro" id="IPR011717">
    <property type="entry name" value="TPR-4"/>
</dbReference>
<comment type="caution">
    <text evidence="3">The sequence shown here is derived from an EMBL/GenBank/DDBJ whole genome shotgun (WGS) entry which is preliminary data.</text>
</comment>
<dbReference type="SMART" id="SM00028">
    <property type="entry name" value="TPR"/>
    <property type="match status" value="7"/>
</dbReference>
<dbReference type="GO" id="GO:0008233">
    <property type="term" value="F:peptidase activity"/>
    <property type="evidence" value="ECO:0007669"/>
    <property type="project" value="UniProtKB-KW"/>
</dbReference>
<name>A0A644YZF5_9ZZZZ</name>
<dbReference type="Pfam" id="PF07721">
    <property type="entry name" value="TPR_4"/>
    <property type="match status" value="1"/>
</dbReference>
<accession>A0A644YZF5</accession>
<organism evidence="3">
    <name type="scientific">bioreactor metagenome</name>
    <dbReference type="NCBI Taxonomy" id="1076179"/>
    <lineage>
        <taxon>unclassified sequences</taxon>
        <taxon>metagenomes</taxon>
        <taxon>ecological metagenomes</taxon>
    </lineage>
</organism>
<evidence type="ECO:0000256" key="2">
    <source>
        <dbReference type="ARBA" id="ARBA00022803"/>
    </source>
</evidence>
<dbReference type="GO" id="GO:0006508">
    <property type="term" value="P:proteolysis"/>
    <property type="evidence" value="ECO:0007669"/>
    <property type="project" value="UniProtKB-KW"/>
</dbReference>
<dbReference type="EC" id="3.4.-.-" evidence="3"/>
<evidence type="ECO:0000256" key="1">
    <source>
        <dbReference type="ARBA" id="ARBA00022737"/>
    </source>
</evidence>
<reference evidence="3" key="1">
    <citation type="submission" date="2019-08" db="EMBL/GenBank/DDBJ databases">
        <authorList>
            <person name="Kucharzyk K."/>
            <person name="Murdoch R.W."/>
            <person name="Higgins S."/>
            <person name="Loffler F."/>
        </authorList>
    </citation>
    <scope>NUCLEOTIDE SEQUENCE</scope>
</reference>
<dbReference type="InterPro" id="IPR019734">
    <property type="entry name" value="TPR_rpt"/>
</dbReference>
<dbReference type="PROSITE" id="PS50005">
    <property type="entry name" value="TPR"/>
    <property type="match status" value="1"/>
</dbReference>
<keyword evidence="2" id="KW-0802">TPR repeat</keyword>
<dbReference type="AlphaFoldDB" id="A0A644YZF5"/>
<evidence type="ECO:0000313" key="3">
    <source>
        <dbReference type="EMBL" id="MPM33679.1"/>
    </source>
</evidence>
<keyword evidence="3" id="KW-0378">Hydrolase</keyword>
<dbReference type="PANTHER" id="PTHR44943">
    <property type="entry name" value="CELLULOSE SYNTHASE OPERON PROTEIN C"/>
    <property type="match status" value="1"/>
</dbReference>